<dbReference type="EnsemblMetazoa" id="XM_011675590">
    <property type="protein sequence ID" value="XP_011673892"/>
    <property type="gene ID" value="LOC100892951"/>
</dbReference>
<dbReference type="Proteomes" id="UP000007110">
    <property type="component" value="Unassembled WGS sequence"/>
</dbReference>
<evidence type="ECO:0000313" key="1">
    <source>
        <dbReference type="EnsemblMetazoa" id="XP_011673892"/>
    </source>
</evidence>
<dbReference type="OMA" id="CILMFTA"/>
<organism evidence="1 2">
    <name type="scientific">Strongylocentrotus purpuratus</name>
    <name type="common">Purple sea urchin</name>
    <dbReference type="NCBI Taxonomy" id="7668"/>
    <lineage>
        <taxon>Eukaryota</taxon>
        <taxon>Metazoa</taxon>
        <taxon>Echinodermata</taxon>
        <taxon>Eleutherozoa</taxon>
        <taxon>Echinozoa</taxon>
        <taxon>Echinoidea</taxon>
        <taxon>Euechinoidea</taxon>
        <taxon>Echinacea</taxon>
        <taxon>Camarodonta</taxon>
        <taxon>Echinidea</taxon>
        <taxon>Strongylocentrotidae</taxon>
        <taxon>Strongylocentrotus</taxon>
    </lineage>
</organism>
<reference evidence="1" key="2">
    <citation type="submission" date="2021-01" db="UniProtKB">
        <authorList>
            <consortium name="EnsemblMetazoa"/>
        </authorList>
    </citation>
    <scope>IDENTIFICATION</scope>
</reference>
<keyword evidence="2" id="KW-1185">Reference proteome</keyword>
<dbReference type="InParanoid" id="A0A7M7HGB7"/>
<dbReference type="KEGG" id="spu:100892951"/>
<dbReference type="AlphaFoldDB" id="A0A7M7HGB7"/>
<sequence>MASEASVEAETSKKDILAKNMPATGTAKMKFGVLIGLIEVGEIENRDIVDTVLDLLVGGNFDLESNFIIQEPDNIGHLVDMLEHCSVTLQVSHAC</sequence>
<dbReference type="RefSeq" id="XP_011673892.1">
    <property type="nucleotide sequence ID" value="XM_011675590.2"/>
</dbReference>
<accession>A0A7M7HGB7</accession>
<dbReference type="GeneID" id="100892951"/>
<dbReference type="OrthoDB" id="6431632at2759"/>
<evidence type="ECO:0008006" key="3">
    <source>
        <dbReference type="Google" id="ProtNLM"/>
    </source>
</evidence>
<name>A0A7M7HGB7_STRPU</name>
<proteinExistence type="predicted"/>
<reference evidence="2" key="1">
    <citation type="submission" date="2015-02" db="EMBL/GenBank/DDBJ databases">
        <title>Genome sequencing for Strongylocentrotus purpuratus.</title>
        <authorList>
            <person name="Murali S."/>
            <person name="Liu Y."/>
            <person name="Vee V."/>
            <person name="English A."/>
            <person name="Wang M."/>
            <person name="Skinner E."/>
            <person name="Han Y."/>
            <person name="Muzny D.M."/>
            <person name="Worley K.C."/>
            <person name="Gibbs R.A."/>
        </authorList>
    </citation>
    <scope>NUCLEOTIDE SEQUENCE</scope>
</reference>
<protein>
    <recommendedName>
        <fullName evidence="3">Neurobeachin</fullName>
    </recommendedName>
</protein>
<evidence type="ECO:0000313" key="2">
    <source>
        <dbReference type="Proteomes" id="UP000007110"/>
    </source>
</evidence>